<dbReference type="EMBL" id="BMJQ01000006">
    <property type="protein sequence ID" value="GGF19568.1"/>
    <property type="molecule type" value="Genomic_DNA"/>
</dbReference>
<organism evidence="3 4">
    <name type="scientific">Aliidongia dinghuensis</name>
    <dbReference type="NCBI Taxonomy" id="1867774"/>
    <lineage>
        <taxon>Bacteria</taxon>
        <taxon>Pseudomonadati</taxon>
        <taxon>Pseudomonadota</taxon>
        <taxon>Alphaproteobacteria</taxon>
        <taxon>Rhodospirillales</taxon>
        <taxon>Dongiaceae</taxon>
        <taxon>Aliidongia</taxon>
    </lineage>
</organism>
<keyword evidence="4" id="KW-1185">Reference proteome</keyword>
<evidence type="ECO:0000313" key="4">
    <source>
        <dbReference type="Proteomes" id="UP000646365"/>
    </source>
</evidence>
<name>A0A8J2YTM9_9PROT</name>
<dbReference type="PROSITE" id="PS51257">
    <property type="entry name" value="PROKAR_LIPOPROTEIN"/>
    <property type="match status" value="1"/>
</dbReference>
<accession>A0A8J2YTM9</accession>
<dbReference type="Pfam" id="PF09476">
    <property type="entry name" value="Pilus_CpaD"/>
    <property type="match status" value="1"/>
</dbReference>
<feature type="chain" id="PRO_5035202959" description="Pilus assembly protein CpaD" evidence="2">
    <location>
        <begin position="28"/>
        <end position="249"/>
    </location>
</feature>
<proteinExistence type="predicted"/>
<feature type="compositionally biased region" description="Gly residues" evidence="1">
    <location>
        <begin position="227"/>
        <end position="249"/>
    </location>
</feature>
<evidence type="ECO:0008006" key="5">
    <source>
        <dbReference type="Google" id="ProtNLM"/>
    </source>
</evidence>
<protein>
    <recommendedName>
        <fullName evidence="5">Pilus assembly protein CpaD</fullName>
    </recommendedName>
</protein>
<feature type="region of interest" description="Disordered" evidence="1">
    <location>
        <begin position="221"/>
        <end position="249"/>
    </location>
</feature>
<dbReference type="InterPro" id="IPR019027">
    <property type="entry name" value="Pilus_biogenesis_CpaD-related"/>
</dbReference>
<gene>
    <name evidence="3" type="ORF">GCM10011611_26880</name>
</gene>
<evidence type="ECO:0000256" key="1">
    <source>
        <dbReference type="SAM" id="MobiDB-lite"/>
    </source>
</evidence>
<evidence type="ECO:0000313" key="3">
    <source>
        <dbReference type="EMBL" id="GGF19568.1"/>
    </source>
</evidence>
<dbReference type="AlphaFoldDB" id="A0A8J2YTM9"/>
<reference evidence="3" key="2">
    <citation type="submission" date="2020-09" db="EMBL/GenBank/DDBJ databases">
        <authorList>
            <person name="Sun Q."/>
            <person name="Zhou Y."/>
        </authorList>
    </citation>
    <scope>NUCLEOTIDE SEQUENCE</scope>
    <source>
        <strain evidence="3">CGMCC 1.15725</strain>
    </source>
</reference>
<feature type="signal peptide" evidence="2">
    <location>
        <begin position="1"/>
        <end position="27"/>
    </location>
</feature>
<evidence type="ECO:0000256" key="2">
    <source>
        <dbReference type="SAM" id="SignalP"/>
    </source>
</evidence>
<comment type="caution">
    <text evidence="3">The sequence shown here is derived from an EMBL/GenBank/DDBJ whole genome shotgun (WGS) entry which is preliminary data.</text>
</comment>
<sequence length="249" mass="24993">MTPTTLKRATAAVLPLAAVLGLAVGLAACSRNSDEQPVTELSQTNQAQVERHEQQFIVPASAGKAGLSAAYRRGFDQFLAEAAAGRPQLVHLTLFGGAPETAALLRQAAIADGLNPAKITIRPVAATGAAAASTALQTTAVAATYQLVMPSCARRSVDTFSNSQNPAWSDFGCSVNSSLAAQVEDPHDLVRGEEGGETDGALTNAAIDRLMQDKVKPLDLHNISSVGSGGSSGGGSGGSGGGSGGGGSP</sequence>
<keyword evidence="2" id="KW-0732">Signal</keyword>
<dbReference type="Proteomes" id="UP000646365">
    <property type="component" value="Unassembled WGS sequence"/>
</dbReference>
<reference evidence="3" key="1">
    <citation type="journal article" date="2014" name="Int. J. Syst. Evol. Microbiol.">
        <title>Complete genome sequence of Corynebacterium casei LMG S-19264T (=DSM 44701T), isolated from a smear-ripened cheese.</title>
        <authorList>
            <consortium name="US DOE Joint Genome Institute (JGI-PGF)"/>
            <person name="Walter F."/>
            <person name="Albersmeier A."/>
            <person name="Kalinowski J."/>
            <person name="Ruckert C."/>
        </authorList>
    </citation>
    <scope>NUCLEOTIDE SEQUENCE</scope>
    <source>
        <strain evidence="3">CGMCC 1.15725</strain>
    </source>
</reference>
<dbReference type="RefSeq" id="WP_189046477.1">
    <property type="nucleotide sequence ID" value="NZ_BMJQ01000006.1"/>
</dbReference>